<evidence type="ECO:0000256" key="1">
    <source>
        <dbReference type="ARBA" id="ARBA00005786"/>
    </source>
</evidence>
<dbReference type="OrthoDB" id="5947176at2759"/>
<dbReference type="STRING" id="7070.A0A139WK48"/>
<dbReference type="Pfam" id="PF14941">
    <property type="entry name" value="OAF_N"/>
    <property type="match status" value="1"/>
</dbReference>
<organism evidence="5 6">
    <name type="scientific">Tribolium castaneum</name>
    <name type="common">Red flour beetle</name>
    <dbReference type="NCBI Taxonomy" id="7070"/>
    <lineage>
        <taxon>Eukaryota</taxon>
        <taxon>Metazoa</taxon>
        <taxon>Ecdysozoa</taxon>
        <taxon>Arthropoda</taxon>
        <taxon>Hexapoda</taxon>
        <taxon>Insecta</taxon>
        <taxon>Pterygota</taxon>
        <taxon>Neoptera</taxon>
        <taxon>Endopterygota</taxon>
        <taxon>Coleoptera</taxon>
        <taxon>Polyphaga</taxon>
        <taxon>Cucujiformia</taxon>
        <taxon>Tenebrionidae</taxon>
        <taxon>Tenebrionidae incertae sedis</taxon>
        <taxon>Tribolium</taxon>
    </lineage>
</organism>
<dbReference type="InParanoid" id="A0A139WK48"/>
<feature type="signal peptide" evidence="2">
    <location>
        <begin position="1"/>
        <end position="24"/>
    </location>
</feature>
<gene>
    <name evidence="5" type="primary">AUGUSTUS-3.0.2_32916</name>
    <name evidence="5" type="ORF">TcasGA2_TC032916</name>
</gene>
<dbReference type="EMBL" id="KQ971338">
    <property type="protein sequence ID" value="KYB28187.1"/>
    <property type="molecule type" value="Genomic_DNA"/>
</dbReference>
<name>A0A139WK48_TRICA</name>
<dbReference type="Proteomes" id="UP000007266">
    <property type="component" value="Linkage group 4"/>
</dbReference>
<evidence type="ECO:0000313" key="6">
    <source>
        <dbReference type="Proteomes" id="UP000007266"/>
    </source>
</evidence>
<dbReference type="AlphaFoldDB" id="A0A139WK48"/>
<evidence type="ECO:0000313" key="5">
    <source>
        <dbReference type="EMBL" id="KYB28187.1"/>
    </source>
</evidence>
<dbReference type="InterPro" id="IPR026315">
    <property type="entry name" value="Oaf"/>
</dbReference>
<dbReference type="eggNOG" id="ENOG502QWDA">
    <property type="taxonomic scope" value="Eukaryota"/>
</dbReference>
<dbReference type="PANTHER" id="PTHR13423">
    <property type="entry name" value="OUT AT FIRST"/>
    <property type="match status" value="1"/>
</dbReference>
<evidence type="ECO:0000259" key="4">
    <source>
        <dbReference type="Pfam" id="PF22873"/>
    </source>
</evidence>
<dbReference type="InterPro" id="IPR053894">
    <property type="entry name" value="OAF_N"/>
</dbReference>
<reference evidence="5 6" key="2">
    <citation type="journal article" date="2010" name="Nucleic Acids Res.">
        <title>BeetleBase in 2010: revisions to provide comprehensive genomic information for Tribolium castaneum.</title>
        <authorList>
            <person name="Kim H.S."/>
            <person name="Murphy T."/>
            <person name="Xia J."/>
            <person name="Caragea D."/>
            <person name="Park Y."/>
            <person name="Beeman R.W."/>
            <person name="Lorenzen M.D."/>
            <person name="Butcher S."/>
            <person name="Manak J.R."/>
            <person name="Brown S.J."/>
        </authorList>
    </citation>
    <scope>GENOME REANNOTATION</scope>
    <source>
        <strain evidence="5 6">Georgia GA2</strain>
    </source>
</reference>
<dbReference type="OMA" id="CHYGLSL"/>
<dbReference type="FunCoup" id="A0A139WK48">
    <property type="interactions" value="149"/>
</dbReference>
<dbReference type="Pfam" id="PF22873">
    <property type="entry name" value="OAF_C"/>
    <property type="match status" value="1"/>
</dbReference>
<comment type="similarity">
    <text evidence="1">Belongs to the OAF family.</text>
</comment>
<dbReference type="PANTHER" id="PTHR13423:SF2">
    <property type="entry name" value="OUT AT FIRST PROTEIN HOMOLOG"/>
    <property type="match status" value="1"/>
</dbReference>
<evidence type="ECO:0000256" key="2">
    <source>
        <dbReference type="SAM" id="SignalP"/>
    </source>
</evidence>
<sequence length="282" mass="32004">MMNWRWFFNILVGLLCLVVDFSDTQLVINVRNQGGDVVQENIFANVTDDTVSLEFQRSDGTLITQVIDFRNEVQILKALILGEEERGQSQYQVVCFIFHFDKDSFISSDAMSKLRQKNPSTIRTPEEDLGRSNYSMDYTVVLPHSGLISPFVADLCAEAGEATYTRHADLVLWAAAQGIPETTYLTALKKFPSSVNHFMSNSVEDDVRPSVSSCTSMKKMRSPCQCHLELCIGWYPCGLKYCKGKGQSKNSVMTYRCGIKTCRKCHLFAYYVAQKQQCLWDE</sequence>
<dbReference type="KEGG" id="tca:103312862"/>
<feature type="domain" description="Out at first C-terminal" evidence="4">
    <location>
        <begin position="214"/>
        <end position="282"/>
    </location>
</feature>
<reference evidence="5 6" key="1">
    <citation type="journal article" date="2008" name="Nature">
        <title>The genome of the model beetle and pest Tribolium castaneum.</title>
        <authorList>
            <consortium name="Tribolium Genome Sequencing Consortium"/>
            <person name="Richards S."/>
            <person name="Gibbs R.A."/>
            <person name="Weinstock G.M."/>
            <person name="Brown S.J."/>
            <person name="Denell R."/>
            <person name="Beeman R.W."/>
            <person name="Gibbs R."/>
            <person name="Beeman R.W."/>
            <person name="Brown S.J."/>
            <person name="Bucher G."/>
            <person name="Friedrich M."/>
            <person name="Grimmelikhuijzen C.J."/>
            <person name="Klingler M."/>
            <person name="Lorenzen M."/>
            <person name="Richards S."/>
            <person name="Roth S."/>
            <person name="Schroder R."/>
            <person name="Tautz D."/>
            <person name="Zdobnov E.M."/>
            <person name="Muzny D."/>
            <person name="Gibbs R.A."/>
            <person name="Weinstock G.M."/>
            <person name="Attaway T."/>
            <person name="Bell S."/>
            <person name="Buhay C.J."/>
            <person name="Chandrabose M.N."/>
            <person name="Chavez D."/>
            <person name="Clerk-Blankenburg K.P."/>
            <person name="Cree A."/>
            <person name="Dao M."/>
            <person name="Davis C."/>
            <person name="Chacko J."/>
            <person name="Dinh H."/>
            <person name="Dugan-Rocha S."/>
            <person name="Fowler G."/>
            <person name="Garner T.T."/>
            <person name="Garnes J."/>
            <person name="Gnirke A."/>
            <person name="Hawes A."/>
            <person name="Hernandez J."/>
            <person name="Hines S."/>
            <person name="Holder M."/>
            <person name="Hume J."/>
            <person name="Jhangiani S.N."/>
            <person name="Joshi V."/>
            <person name="Khan Z.M."/>
            <person name="Jackson L."/>
            <person name="Kovar C."/>
            <person name="Kowis A."/>
            <person name="Lee S."/>
            <person name="Lewis L.R."/>
            <person name="Margolis J."/>
            <person name="Morgan M."/>
            <person name="Nazareth L.V."/>
            <person name="Nguyen N."/>
            <person name="Okwuonu G."/>
            <person name="Parker D."/>
            <person name="Richards S."/>
            <person name="Ruiz S.J."/>
            <person name="Santibanez J."/>
            <person name="Savard J."/>
            <person name="Scherer S.E."/>
            <person name="Schneider B."/>
            <person name="Sodergren E."/>
            <person name="Tautz D."/>
            <person name="Vattahil S."/>
            <person name="Villasana D."/>
            <person name="White C.S."/>
            <person name="Wright R."/>
            <person name="Park Y."/>
            <person name="Beeman R.W."/>
            <person name="Lord J."/>
            <person name="Oppert B."/>
            <person name="Lorenzen M."/>
            <person name="Brown S."/>
            <person name="Wang L."/>
            <person name="Savard J."/>
            <person name="Tautz D."/>
            <person name="Richards S."/>
            <person name="Weinstock G."/>
            <person name="Gibbs R.A."/>
            <person name="Liu Y."/>
            <person name="Worley K."/>
            <person name="Weinstock G."/>
            <person name="Elsik C.G."/>
            <person name="Reese J.T."/>
            <person name="Elhaik E."/>
            <person name="Landan G."/>
            <person name="Graur D."/>
            <person name="Arensburger P."/>
            <person name="Atkinson P."/>
            <person name="Beeman R.W."/>
            <person name="Beidler J."/>
            <person name="Brown S.J."/>
            <person name="Demuth J.P."/>
            <person name="Drury D.W."/>
            <person name="Du Y.Z."/>
            <person name="Fujiwara H."/>
            <person name="Lorenzen M."/>
            <person name="Maselli V."/>
            <person name="Osanai M."/>
            <person name="Park Y."/>
            <person name="Robertson H.M."/>
            <person name="Tu Z."/>
            <person name="Wang J.J."/>
            <person name="Wang S."/>
            <person name="Richards S."/>
            <person name="Song H."/>
            <person name="Zhang L."/>
            <person name="Sodergren E."/>
            <person name="Werner D."/>
            <person name="Stanke M."/>
            <person name="Morgenstern B."/>
            <person name="Solovyev V."/>
            <person name="Kosarev P."/>
            <person name="Brown G."/>
            <person name="Chen H.C."/>
            <person name="Ermolaeva O."/>
            <person name="Hlavina W."/>
            <person name="Kapustin Y."/>
            <person name="Kiryutin B."/>
            <person name="Kitts P."/>
            <person name="Maglott D."/>
            <person name="Pruitt K."/>
            <person name="Sapojnikov V."/>
            <person name="Souvorov A."/>
            <person name="Mackey A.J."/>
            <person name="Waterhouse R.M."/>
            <person name="Wyder S."/>
            <person name="Zdobnov E.M."/>
            <person name="Zdobnov E.M."/>
            <person name="Wyder S."/>
            <person name="Kriventseva E.V."/>
            <person name="Kadowaki T."/>
            <person name="Bork P."/>
            <person name="Aranda M."/>
            <person name="Bao R."/>
            <person name="Beermann A."/>
            <person name="Berns N."/>
            <person name="Bolognesi R."/>
            <person name="Bonneton F."/>
            <person name="Bopp D."/>
            <person name="Brown S.J."/>
            <person name="Bucher G."/>
            <person name="Butts T."/>
            <person name="Chaumot A."/>
            <person name="Denell R.E."/>
            <person name="Ferrier D.E."/>
            <person name="Friedrich M."/>
            <person name="Gordon C.M."/>
            <person name="Jindra M."/>
            <person name="Klingler M."/>
            <person name="Lan Q."/>
            <person name="Lattorff H.M."/>
            <person name="Laudet V."/>
            <person name="von Levetsow C."/>
            <person name="Liu Z."/>
            <person name="Lutz R."/>
            <person name="Lynch J.A."/>
            <person name="da Fonseca R.N."/>
            <person name="Posnien N."/>
            <person name="Reuter R."/>
            <person name="Roth S."/>
            <person name="Savard J."/>
            <person name="Schinko J.B."/>
            <person name="Schmitt C."/>
            <person name="Schoppmeier M."/>
            <person name="Schroder R."/>
            <person name="Shippy T.D."/>
            <person name="Simonnet F."/>
            <person name="Marques-Souza H."/>
            <person name="Tautz D."/>
            <person name="Tomoyasu Y."/>
            <person name="Trauner J."/>
            <person name="Van der Zee M."/>
            <person name="Vervoort M."/>
            <person name="Wittkopp N."/>
            <person name="Wimmer E.A."/>
            <person name="Yang X."/>
            <person name="Jones A.K."/>
            <person name="Sattelle D.B."/>
            <person name="Ebert P.R."/>
            <person name="Nelson D."/>
            <person name="Scott J.G."/>
            <person name="Beeman R.W."/>
            <person name="Muthukrishnan S."/>
            <person name="Kramer K.J."/>
            <person name="Arakane Y."/>
            <person name="Beeman R.W."/>
            <person name="Zhu Q."/>
            <person name="Hogenkamp D."/>
            <person name="Dixit R."/>
            <person name="Oppert B."/>
            <person name="Jiang H."/>
            <person name="Zou Z."/>
            <person name="Marshall J."/>
            <person name="Elpidina E."/>
            <person name="Vinokurov K."/>
            <person name="Oppert C."/>
            <person name="Zou Z."/>
            <person name="Evans J."/>
            <person name="Lu Z."/>
            <person name="Zhao P."/>
            <person name="Sumathipala N."/>
            <person name="Altincicek B."/>
            <person name="Vilcinskas A."/>
            <person name="Williams M."/>
            <person name="Hultmark D."/>
            <person name="Hetru C."/>
            <person name="Jiang H."/>
            <person name="Grimmelikhuijzen C.J."/>
            <person name="Hauser F."/>
            <person name="Cazzamali G."/>
            <person name="Williamson M."/>
            <person name="Park Y."/>
            <person name="Li B."/>
            <person name="Tanaka Y."/>
            <person name="Predel R."/>
            <person name="Neupert S."/>
            <person name="Schachtner J."/>
            <person name="Verleyen P."/>
            <person name="Raible F."/>
            <person name="Bork P."/>
            <person name="Friedrich M."/>
            <person name="Walden K.K."/>
            <person name="Robertson H.M."/>
            <person name="Angeli S."/>
            <person name="Foret S."/>
            <person name="Bucher G."/>
            <person name="Schuetz S."/>
            <person name="Maleszka R."/>
            <person name="Wimmer E.A."/>
            <person name="Beeman R.W."/>
            <person name="Lorenzen M."/>
            <person name="Tomoyasu Y."/>
            <person name="Miller S.C."/>
            <person name="Grossmann D."/>
            <person name="Bucher G."/>
        </authorList>
    </citation>
    <scope>NUCLEOTIDE SEQUENCE [LARGE SCALE GENOMIC DNA]</scope>
    <source>
        <strain evidence="5 6">Georgia GA2</strain>
    </source>
</reference>
<evidence type="ECO:0000259" key="3">
    <source>
        <dbReference type="Pfam" id="PF14941"/>
    </source>
</evidence>
<protein>
    <submittedName>
        <fullName evidence="5">Out at first protein-like Protein</fullName>
    </submittedName>
</protein>
<keyword evidence="6" id="KW-1185">Reference proteome</keyword>
<accession>A0A139WK48</accession>
<feature type="domain" description="Out at first protein BRICHOS-like" evidence="3">
    <location>
        <begin position="24"/>
        <end position="173"/>
    </location>
</feature>
<feature type="chain" id="PRO_5007300139" evidence="2">
    <location>
        <begin position="25"/>
        <end position="282"/>
    </location>
</feature>
<dbReference type="InterPro" id="IPR053897">
    <property type="entry name" value="Oaf_C"/>
</dbReference>
<proteinExistence type="inferred from homology"/>
<keyword evidence="2" id="KW-0732">Signal</keyword>